<dbReference type="Gene3D" id="3.40.50.720">
    <property type="entry name" value="NAD(P)-binding Rossmann-like Domain"/>
    <property type="match status" value="1"/>
</dbReference>
<dbReference type="OrthoDB" id="37659at2759"/>
<dbReference type="GO" id="GO:0005789">
    <property type="term" value="C:endoplasmic reticulum membrane"/>
    <property type="evidence" value="ECO:0007669"/>
    <property type="project" value="TreeGrafter"/>
</dbReference>
<dbReference type="GO" id="GO:0006666">
    <property type="term" value="P:3-keto-sphinganine metabolic process"/>
    <property type="evidence" value="ECO:0007669"/>
    <property type="project" value="TreeGrafter"/>
</dbReference>
<evidence type="ECO:0000313" key="1">
    <source>
        <dbReference type="EMBL" id="MBA0864223.1"/>
    </source>
</evidence>
<dbReference type="Pfam" id="PF00106">
    <property type="entry name" value="adh_short"/>
    <property type="match status" value="1"/>
</dbReference>
<protein>
    <submittedName>
        <fullName evidence="1">Uncharacterized protein</fullName>
    </submittedName>
</protein>
<organism evidence="1 2">
    <name type="scientific">Gossypium schwendimanii</name>
    <name type="common">Cotton</name>
    <dbReference type="NCBI Taxonomy" id="34291"/>
    <lineage>
        <taxon>Eukaryota</taxon>
        <taxon>Viridiplantae</taxon>
        <taxon>Streptophyta</taxon>
        <taxon>Embryophyta</taxon>
        <taxon>Tracheophyta</taxon>
        <taxon>Spermatophyta</taxon>
        <taxon>Magnoliopsida</taxon>
        <taxon>eudicotyledons</taxon>
        <taxon>Gunneridae</taxon>
        <taxon>Pentapetalae</taxon>
        <taxon>rosids</taxon>
        <taxon>malvids</taxon>
        <taxon>Malvales</taxon>
        <taxon>Malvaceae</taxon>
        <taxon>Malvoideae</taxon>
        <taxon>Gossypium</taxon>
    </lineage>
</organism>
<dbReference type="EMBL" id="JABFAF010000009">
    <property type="protein sequence ID" value="MBA0864223.1"/>
    <property type="molecule type" value="Genomic_DNA"/>
</dbReference>
<dbReference type="Proteomes" id="UP000593576">
    <property type="component" value="Unassembled WGS sequence"/>
</dbReference>
<reference evidence="1 2" key="1">
    <citation type="journal article" date="2019" name="Genome Biol. Evol.">
        <title>Insights into the evolution of the New World diploid cottons (Gossypium, subgenus Houzingenia) based on genome sequencing.</title>
        <authorList>
            <person name="Grover C.E."/>
            <person name="Arick M.A. 2nd"/>
            <person name="Thrash A."/>
            <person name="Conover J.L."/>
            <person name="Sanders W.S."/>
            <person name="Peterson D.G."/>
            <person name="Frelichowski J.E."/>
            <person name="Scheffler J.A."/>
            <person name="Scheffler B.E."/>
            <person name="Wendel J.F."/>
        </authorList>
    </citation>
    <scope>NUCLEOTIDE SEQUENCE [LARGE SCALE GENOMIC DNA]</scope>
    <source>
        <strain evidence="1">1</strain>
        <tissue evidence="1">Leaf</tissue>
    </source>
</reference>
<dbReference type="PANTHER" id="PTHR43550">
    <property type="entry name" value="3-KETODIHYDROSPHINGOSINE REDUCTASE"/>
    <property type="match status" value="1"/>
</dbReference>
<gene>
    <name evidence="1" type="ORF">Goshw_000768</name>
</gene>
<dbReference type="InterPro" id="IPR002347">
    <property type="entry name" value="SDR_fam"/>
</dbReference>
<keyword evidence="2" id="KW-1185">Reference proteome</keyword>
<proteinExistence type="predicted"/>
<dbReference type="GO" id="GO:0030148">
    <property type="term" value="P:sphingolipid biosynthetic process"/>
    <property type="evidence" value="ECO:0007669"/>
    <property type="project" value="TreeGrafter"/>
</dbReference>
<sequence length="134" mass="14794">KPCQKELVSLSCLAPSINWRSPRRRRSNLRCDVRDYDAVEGAVVESGPIDVLVVNQGIFVPQALEKQGLDEIKLMIDVKLMGSFNVIKAVLPLMKYRKDGAPAAMALVSSQVGQVGSSLLSTHISIFFLTLYYL</sequence>
<feature type="non-terminal residue" evidence="1">
    <location>
        <position position="1"/>
    </location>
</feature>
<dbReference type="SUPFAM" id="SSF51735">
    <property type="entry name" value="NAD(P)-binding Rossmann-fold domains"/>
    <property type="match status" value="1"/>
</dbReference>
<dbReference type="PANTHER" id="PTHR43550:SF3">
    <property type="entry name" value="3-KETODIHYDROSPHINGOSINE REDUCTASE"/>
    <property type="match status" value="1"/>
</dbReference>
<name>A0A7J9LZM8_GOSSC</name>
<dbReference type="AlphaFoldDB" id="A0A7J9LZM8"/>
<accession>A0A7J9LZM8</accession>
<comment type="caution">
    <text evidence="1">The sequence shown here is derived from an EMBL/GenBank/DDBJ whole genome shotgun (WGS) entry which is preliminary data.</text>
</comment>
<evidence type="ECO:0000313" key="2">
    <source>
        <dbReference type="Proteomes" id="UP000593576"/>
    </source>
</evidence>
<dbReference type="InterPro" id="IPR036291">
    <property type="entry name" value="NAD(P)-bd_dom_sf"/>
</dbReference>
<dbReference type="GO" id="GO:0047560">
    <property type="term" value="F:3-dehydrosphinganine reductase activity"/>
    <property type="evidence" value="ECO:0007669"/>
    <property type="project" value="TreeGrafter"/>
</dbReference>